<proteinExistence type="predicted"/>
<evidence type="ECO:0000313" key="3">
    <source>
        <dbReference type="Proteomes" id="UP000239757"/>
    </source>
</evidence>
<reference evidence="2 3" key="1">
    <citation type="submission" date="2015-01" db="EMBL/GenBank/DDBJ databases">
        <title>Genome of allotetraploid Gossypium barbadense reveals genomic plasticity and fiber elongation in cotton evolution.</title>
        <authorList>
            <person name="Chen X."/>
            <person name="Liu X."/>
            <person name="Zhao B."/>
            <person name="Zheng H."/>
            <person name="Hu Y."/>
            <person name="Lu G."/>
            <person name="Yang C."/>
            <person name="Chen J."/>
            <person name="Shan C."/>
            <person name="Zhang L."/>
            <person name="Zhou Y."/>
            <person name="Wang L."/>
            <person name="Guo W."/>
            <person name="Bai Y."/>
            <person name="Ruan J."/>
            <person name="Shangguan X."/>
            <person name="Mao Y."/>
            <person name="Jiang J."/>
            <person name="Zhu Y."/>
            <person name="Lei J."/>
            <person name="Kang H."/>
            <person name="Chen S."/>
            <person name="He X."/>
            <person name="Wang R."/>
            <person name="Wang Y."/>
            <person name="Chen J."/>
            <person name="Wang L."/>
            <person name="Yu S."/>
            <person name="Wang B."/>
            <person name="Wei J."/>
            <person name="Song S."/>
            <person name="Lu X."/>
            <person name="Gao Z."/>
            <person name="Gu W."/>
            <person name="Deng X."/>
            <person name="Ma D."/>
            <person name="Wang S."/>
            <person name="Liang W."/>
            <person name="Fang L."/>
            <person name="Cai C."/>
            <person name="Zhu X."/>
            <person name="Zhou B."/>
            <person name="Zhang Y."/>
            <person name="Chen Z."/>
            <person name="Xu S."/>
            <person name="Zhu R."/>
            <person name="Wang S."/>
            <person name="Zhang T."/>
            <person name="Zhao G."/>
        </authorList>
    </citation>
    <scope>NUCLEOTIDE SEQUENCE [LARGE SCALE GENOMIC DNA]</scope>
    <source>
        <strain evidence="3">cv. Xinhai21</strain>
        <tissue evidence="2">Leaf</tissue>
    </source>
</reference>
<dbReference type="EMBL" id="KZ662986">
    <property type="protein sequence ID" value="PPS16917.1"/>
    <property type="molecule type" value="Genomic_DNA"/>
</dbReference>
<dbReference type="AlphaFoldDB" id="A0A2P5YMT5"/>
<feature type="region of interest" description="Disordered" evidence="1">
    <location>
        <begin position="110"/>
        <end position="137"/>
    </location>
</feature>
<organism evidence="2 3">
    <name type="scientific">Gossypium barbadense</name>
    <name type="common">Sea Island cotton</name>
    <name type="synonym">Hibiscus barbadensis</name>
    <dbReference type="NCBI Taxonomy" id="3634"/>
    <lineage>
        <taxon>Eukaryota</taxon>
        <taxon>Viridiplantae</taxon>
        <taxon>Streptophyta</taxon>
        <taxon>Embryophyta</taxon>
        <taxon>Tracheophyta</taxon>
        <taxon>Spermatophyta</taxon>
        <taxon>Magnoliopsida</taxon>
        <taxon>eudicotyledons</taxon>
        <taxon>Gunneridae</taxon>
        <taxon>Pentapetalae</taxon>
        <taxon>rosids</taxon>
        <taxon>malvids</taxon>
        <taxon>Malvales</taxon>
        <taxon>Malvaceae</taxon>
        <taxon>Malvoideae</taxon>
        <taxon>Gossypium</taxon>
    </lineage>
</organism>
<feature type="region of interest" description="Disordered" evidence="1">
    <location>
        <begin position="1"/>
        <end position="27"/>
    </location>
</feature>
<name>A0A2P5YMT5_GOSBA</name>
<gene>
    <name evidence="2" type="ORF">GOBAR_AA03670</name>
</gene>
<sequence>MSSSRGKKAAVPASKERKGASSSSGPTAEICHSFLSLISPRQLVHQPRVPEFDALVPDGAIYNPSRSKASALPPSLRYLHTILAHTITGWMIEKRPGTYPHQYCLAQSTKEEAYEDIPDDVPPQHEDPPNQPPPPSRLVHVAASYTDISERLTRFEQ</sequence>
<protein>
    <submittedName>
        <fullName evidence="2">Uncharacterized protein</fullName>
    </submittedName>
</protein>
<evidence type="ECO:0000313" key="2">
    <source>
        <dbReference type="EMBL" id="PPS16917.1"/>
    </source>
</evidence>
<accession>A0A2P5YMT5</accession>
<evidence type="ECO:0000256" key="1">
    <source>
        <dbReference type="SAM" id="MobiDB-lite"/>
    </source>
</evidence>
<dbReference type="OrthoDB" id="1423700at2759"/>
<dbReference type="Proteomes" id="UP000239757">
    <property type="component" value="Unassembled WGS sequence"/>
</dbReference>